<dbReference type="Proteomes" id="UP000704712">
    <property type="component" value="Unassembled WGS sequence"/>
</dbReference>
<sequence>MEHGLAQQQPKTWSPLSATGQRQLLVMHIVKTVAPDRVQEQLGAVHPGSEQLACEICGDGALSDTND</sequence>
<protein>
    <submittedName>
        <fullName evidence="1">Uncharacterized protein</fullName>
    </submittedName>
</protein>
<evidence type="ECO:0000313" key="1">
    <source>
        <dbReference type="EMBL" id="KAF4039663.1"/>
    </source>
</evidence>
<evidence type="ECO:0000313" key="3">
    <source>
        <dbReference type="Proteomes" id="UP000602510"/>
    </source>
</evidence>
<proteinExistence type="predicted"/>
<dbReference type="EMBL" id="WSZM01000168">
    <property type="protein sequence ID" value="KAF4039663.1"/>
    <property type="molecule type" value="Genomic_DNA"/>
</dbReference>
<accession>A0A833WEY0</accession>
<name>A0A833WEY0_PHYIN</name>
<comment type="caution">
    <text evidence="1">The sequence shown here is derived from an EMBL/GenBank/DDBJ whole genome shotgun (WGS) entry which is preliminary data.</text>
</comment>
<organism evidence="1 3">
    <name type="scientific">Phytophthora infestans</name>
    <name type="common">Potato late blight agent</name>
    <name type="synonym">Botrytis infestans</name>
    <dbReference type="NCBI Taxonomy" id="4787"/>
    <lineage>
        <taxon>Eukaryota</taxon>
        <taxon>Sar</taxon>
        <taxon>Stramenopiles</taxon>
        <taxon>Oomycota</taxon>
        <taxon>Peronosporomycetes</taxon>
        <taxon>Peronosporales</taxon>
        <taxon>Peronosporaceae</taxon>
        <taxon>Phytophthora</taxon>
    </lineage>
</organism>
<evidence type="ECO:0000313" key="2">
    <source>
        <dbReference type="EMBL" id="KAF4143826.1"/>
    </source>
</evidence>
<dbReference type="EMBL" id="JAACNO010000947">
    <property type="protein sequence ID" value="KAF4143826.1"/>
    <property type="molecule type" value="Genomic_DNA"/>
</dbReference>
<gene>
    <name evidence="1" type="ORF">GN244_ATG08187</name>
    <name evidence="2" type="ORF">GN958_ATG06912</name>
</gene>
<keyword evidence="3" id="KW-1185">Reference proteome</keyword>
<reference evidence="1" key="1">
    <citation type="submission" date="2020-04" db="EMBL/GenBank/DDBJ databases">
        <title>Hybrid Assembly of Korean Phytophthora infestans isolates.</title>
        <authorList>
            <person name="Prokchorchik M."/>
            <person name="Lee Y."/>
            <person name="Seo J."/>
            <person name="Cho J.-H."/>
            <person name="Park Y.-E."/>
            <person name="Jang D.-C."/>
            <person name="Im J.-S."/>
            <person name="Choi J.-G."/>
            <person name="Park H.-J."/>
            <person name="Lee G.-B."/>
            <person name="Lee Y.-G."/>
            <person name="Hong S.-Y."/>
            <person name="Cho K."/>
            <person name="Sohn K.H."/>
        </authorList>
    </citation>
    <scope>NUCLEOTIDE SEQUENCE</scope>
    <source>
        <strain evidence="1">KR_1_A1</strain>
        <strain evidence="2">KR_2_A2</strain>
    </source>
</reference>
<dbReference type="AlphaFoldDB" id="A0A833WEY0"/>
<dbReference type="Proteomes" id="UP000602510">
    <property type="component" value="Unassembled WGS sequence"/>
</dbReference>